<proteinExistence type="predicted"/>
<evidence type="ECO:0000313" key="2">
    <source>
        <dbReference type="EMBL" id="KAJ6646197.1"/>
    </source>
</evidence>
<accession>A0A9Q0NA81</accession>
<sequence length="278" mass="32197">MASSTPQGAKLLYGFRRPNRFSGKGSLLPQAYMKFYKEWKTKPTPVHYIPKEGLWERNGLTGVVTPIQNIPLPVLKVPQQNEAIWGGEGVIKGFQKRTPTKKRVPYYWVPVMRRTVLKSVVLNKYLTTIVTERTMDLIHENHGFDHYLLKTPACDLNSTLAFRIKRNILEALQNNCPNVDPEKRSDIMKEYGKYLESYTPEEIEWYGYTYQEAMKKMSFEMLEDEKKKIGPHKIEFRSKLIQQLKEAGIAEAQEKESSSAETTTWLQKMNPFGSKKSP</sequence>
<name>A0A9Q0NA81_9DIPT</name>
<comment type="caution">
    <text evidence="2">The sequence shown here is derived from an EMBL/GenBank/DDBJ whole genome shotgun (WGS) entry which is preliminary data.</text>
</comment>
<dbReference type="PANTHER" id="PTHR13528">
    <property type="entry name" value="39S RIBOSOMAL PROTEIN L28, MITOCHONDRIAL"/>
    <property type="match status" value="1"/>
</dbReference>
<organism evidence="2 3">
    <name type="scientific">Pseudolycoriella hygida</name>
    <dbReference type="NCBI Taxonomy" id="35572"/>
    <lineage>
        <taxon>Eukaryota</taxon>
        <taxon>Metazoa</taxon>
        <taxon>Ecdysozoa</taxon>
        <taxon>Arthropoda</taxon>
        <taxon>Hexapoda</taxon>
        <taxon>Insecta</taxon>
        <taxon>Pterygota</taxon>
        <taxon>Neoptera</taxon>
        <taxon>Endopterygota</taxon>
        <taxon>Diptera</taxon>
        <taxon>Nematocera</taxon>
        <taxon>Sciaroidea</taxon>
        <taxon>Sciaridae</taxon>
        <taxon>Pseudolycoriella</taxon>
    </lineage>
</organism>
<keyword evidence="2" id="KW-0687">Ribonucleoprotein</keyword>
<dbReference type="AlphaFoldDB" id="A0A9Q0NA81"/>
<gene>
    <name evidence="2" type="primary">mRpL28</name>
    <name evidence="2" type="ORF">Bhyg_01408</name>
</gene>
<evidence type="ECO:0000313" key="3">
    <source>
        <dbReference type="Proteomes" id="UP001151699"/>
    </source>
</evidence>
<keyword evidence="3" id="KW-1185">Reference proteome</keyword>
<dbReference type="EMBL" id="WJQU01000001">
    <property type="protein sequence ID" value="KAJ6646197.1"/>
    <property type="molecule type" value="Genomic_DNA"/>
</dbReference>
<protein>
    <submittedName>
        <fullName evidence="2">39S ribosomal protein L28, mitochondrial</fullName>
    </submittedName>
</protein>
<dbReference type="InterPro" id="IPR026569">
    <property type="entry name" value="Ribosomal_bL28"/>
</dbReference>
<dbReference type="PANTHER" id="PTHR13528:SF2">
    <property type="entry name" value="LARGE RIBOSOMAL SUBUNIT PROTEIN BL28M"/>
    <property type="match status" value="1"/>
</dbReference>
<feature type="region of interest" description="Disordered" evidence="1">
    <location>
        <begin position="250"/>
        <end position="278"/>
    </location>
</feature>
<evidence type="ECO:0000256" key="1">
    <source>
        <dbReference type="SAM" id="MobiDB-lite"/>
    </source>
</evidence>
<dbReference type="OrthoDB" id="361870at2759"/>
<dbReference type="GO" id="GO:0003735">
    <property type="term" value="F:structural constituent of ribosome"/>
    <property type="evidence" value="ECO:0007669"/>
    <property type="project" value="InterPro"/>
</dbReference>
<dbReference type="Proteomes" id="UP001151699">
    <property type="component" value="Chromosome A"/>
</dbReference>
<dbReference type="GO" id="GO:0005762">
    <property type="term" value="C:mitochondrial large ribosomal subunit"/>
    <property type="evidence" value="ECO:0007669"/>
    <property type="project" value="TreeGrafter"/>
</dbReference>
<reference evidence="2" key="1">
    <citation type="submission" date="2022-07" db="EMBL/GenBank/DDBJ databases">
        <authorList>
            <person name="Trinca V."/>
            <person name="Uliana J.V.C."/>
            <person name="Torres T.T."/>
            <person name="Ward R.J."/>
            <person name="Monesi N."/>
        </authorList>
    </citation>
    <scope>NUCLEOTIDE SEQUENCE</scope>
    <source>
        <strain evidence="2">HSMRA1968</strain>
        <tissue evidence="2">Whole embryos</tissue>
    </source>
</reference>
<keyword evidence="2" id="KW-0689">Ribosomal protein</keyword>